<evidence type="ECO:0000256" key="6">
    <source>
        <dbReference type="ARBA" id="ARBA00022803"/>
    </source>
</evidence>
<dbReference type="AlphaFoldDB" id="A0AAD5T190"/>
<dbReference type="PROSITE" id="PS50293">
    <property type="entry name" value="TPR_REGION"/>
    <property type="match status" value="1"/>
</dbReference>
<dbReference type="EMBL" id="JADGJH010001588">
    <property type="protein sequence ID" value="KAJ3111902.1"/>
    <property type="molecule type" value="Genomic_DNA"/>
</dbReference>
<keyword evidence="10" id="KW-1185">Reference proteome</keyword>
<reference evidence="9" key="1">
    <citation type="submission" date="2020-05" db="EMBL/GenBank/DDBJ databases">
        <title>Phylogenomic resolution of chytrid fungi.</title>
        <authorList>
            <person name="Stajich J.E."/>
            <person name="Amses K."/>
            <person name="Simmons R."/>
            <person name="Seto K."/>
            <person name="Myers J."/>
            <person name="Bonds A."/>
            <person name="Quandt C.A."/>
            <person name="Barry K."/>
            <person name="Liu P."/>
            <person name="Grigoriev I."/>
            <person name="Longcore J.E."/>
            <person name="James T.Y."/>
        </authorList>
    </citation>
    <scope>NUCLEOTIDE SEQUENCE</scope>
    <source>
        <strain evidence="9">JEL0513</strain>
    </source>
</reference>
<keyword evidence="4" id="KW-0963">Cytoplasm</keyword>
<comment type="subcellular location">
    <subcellularLocation>
        <location evidence="2">Cytoplasm</location>
    </subcellularLocation>
    <subcellularLocation>
        <location evidence="1">Peroxisome</location>
    </subcellularLocation>
</comment>
<dbReference type="Proteomes" id="UP001211907">
    <property type="component" value="Unassembled WGS sequence"/>
</dbReference>
<keyword evidence="7" id="KW-0576">Peroxisome</keyword>
<name>A0AAD5T190_9FUNG</name>
<evidence type="ECO:0000313" key="9">
    <source>
        <dbReference type="EMBL" id="KAJ3111902.1"/>
    </source>
</evidence>
<proteinExistence type="inferred from homology"/>
<evidence type="ECO:0000313" key="10">
    <source>
        <dbReference type="Proteomes" id="UP001211907"/>
    </source>
</evidence>
<dbReference type="InterPro" id="IPR011990">
    <property type="entry name" value="TPR-like_helical_dom_sf"/>
</dbReference>
<evidence type="ECO:0000256" key="8">
    <source>
        <dbReference type="PROSITE-ProRule" id="PRU00339"/>
    </source>
</evidence>
<evidence type="ECO:0000256" key="3">
    <source>
        <dbReference type="ARBA" id="ARBA00005348"/>
    </source>
</evidence>
<protein>
    <submittedName>
        <fullName evidence="9">Peroxisomal membrane signal receptor PTS1</fullName>
    </submittedName>
</protein>
<dbReference type="PANTHER" id="PTHR10130:SF0">
    <property type="entry name" value="GH08708P"/>
    <property type="match status" value="1"/>
</dbReference>
<dbReference type="SMART" id="SM00028">
    <property type="entry name" value="TPR"/>
    <property type="match status" value="4"/>
</dbReference>
<comment type="similarity">
    <text evidence="3">Belongs to the peroxisomal targeting signal receptor family.</text>
</comment>
<sequence>MQQPYLQTATSNSSIVPLQHTINHDPAFDQEWHAQFDAVDVKGKTPVTAIPQIQQQQNTHVHGDLDSWSQEFDKLDLKETKEFGEWDERFKELDFDLEGAKTEEEREEMMKKMGDLWKELQAEGERAGAGRVESGGVHNPWDGGYEDFLNGAQSVIDPDPVTAPWTEYKFESNNPFLGRIDALEQGLQILASPGGSLSQAALAFEAAVQLNQSNNSDAWMHLGKVQAENEKEDAAIIALHKSVQLNPSNISALMSLAISYTNEARELEAYATLNRWLSTKYPTIPETVAPAEYISKYEIHDASTARFLQAVKINSTSGLIDADLQLGLGVLFYNCQEFDKVIDCFTAALRVRSSDYLLWNRLGATLANSGRSEEAIEAYRKALELKPSFVRCRYNLGVSCINIGCYREAAEHLLGALSLHDVGGDHGGIGHINVSENLWDTLRRTFVQMRRMDLAELTQSDRDVNKFRKEFEF</sequence>
<evidence type="ECO:0000256" key="5">
    <source>
        <dbReference type="ARBA" id="ARBA00022737"/>
    </source>
</evidence>
<gene>
    <name evidence="9" type="primary">PEX5</name>
    <name evidence="9" type="ORF">HK100_002514</name>
</gene>
<dbReference type="InterPro" id="IPR024111">
    <property type="entry name" value="PEX5/PEX5L"/>
</dbReference>
<dbReference type="PANTHER" id="PTHR10130">
    <property type="entry name" value="PEROXISOMAL TARGETING SIGNAL 1 RECEPTOR PEX5"/>
    <property type="match status" value="1"/>
</dbReference>
<evidence type="ECO:0000256" key="1">
    <source>
        <dbReference type="ARBA" id="ARBA00004275"/>
    </source>
</evidence>
<evidence type="ECO:0000256" key="4">
    <source>
        <dbReference type="ARBA" id="ARBA00022490"/>
    </source>
</evidence>
<feature type="repeat" description="TPR" evidence="8">
    <location>
        <begin position="216"/>
        <end position="249"/>
    </location>
</feature>
<keyword evidence="6 8" id="KW-0802">TPR repeat</keyword>
<dbReference type="GO" id="GO:0005778">
    <property type="term" value="C:peroxisomal membrane"/>
    <property type="evidence" value="ECO:0007669"/>
    <property type="project" value="TreeGrafter"/>
</dbReference>
<feature type="repeat" description="TPR" evidence="8">
    <location>
        <begin position="322"/>
        <end position="355"/>
    </location>
</feature>
<accession>A0AAD5T190</accession>
<dbReference type="Gene3D" id="1.25.40.10">
    <property type="entry name" value="Tetratricopeptide repeat domain"/>
    <property type="match status" value="1"/>
</dbReference>
<dbReference type="PROSITE" id="PS50005">
    <property type="entry name" value="TPR"/>
    <property type="match status" value="3"/>
</dbReference>
<evidence type="ECO:0000256" key="7">
    <source>
        <dbReference type="ARBA" id="ARBA00023140"/>
    </source>
</evidence>
<dbReference type="GO" id="GO:0005052">
    <property type="term" value="F:peroxisome matrix targeting signal-1 binding"/>
    <property type="evidence" value="ECO:0007669"/>
    <property type="project" value="TreeGrafter"/>
</dbReference>
<dbReference type="Pfam" id="PF13432">
    <property type="entry name" value="TPR_16"/>
    <property type="match status" value="1"/>
</dbReference>
<organism evidence="9 10">
    <name type="scientific">Physocladia obscura</name>
    <dbReference type="NCBI Taxonomy" id="109957"/>
    <lineage>
        <taxon>Eukaryota</taxon>
        <taxon>Fungi</taxon>
        <taxon>Fungi incertae sedis</taxon>
        <taxon>Chytridiomycota</taxon>
        <taxon>Chytridiomycota incertae sedis</taxon>
        <taxon>Chytridiomycetes</taxon>
        <taxon>Chytridiales</taxon>
        <taxon>Chytriomycetaceae</taxon>
        <taxon>Physocladia</taxon>
    </lineage>
</organism>
<dbReference type="Pfam" id="PF00515">
    <property type="entry name" value="TPR_1"/>
    <property type="match status" value="1"/>
</dbReference>
<feature type="repeat" description="TPR" evidence="8">
    <location>
        <begin position="356"/>
        <end position="389"/>
    </location>
</feature>
<dbReference type="GO" id="GO:0005829">
    <property type="term" value="C:cytosol"/>
    <property type="evidence" value="ECO:0007669"/>
    <property type="project" value="TreeGrafter"/>
</dbReference>
<keyword evidence="5" id="KW-0677">Repeat</keyword>
<evidence type="ECO:0000256" key="2">
    <source>
        <dbReference type="ARBA" id="ARBA00004496"/>
    </source>
</evidence>
<dbReference type="SUPFAM" id="SSF48452">
    <property type="entry name" value="TPR-like"/>
    <property type="match status" value="1"/>
</dbReference>
<dbReference type="GO" id="GO:0016560">
    <property type="term" value="P:protein import into peroxisome matrix, docking"/>
    <property type="evidence" value="ECO:0007669"/>
    <property type="project" value="TreeGrafter"/>
</dbReference>
<keyword evidence="9" id="KW-0675">Receptor</keyword>
<comment type="caution">
    <text evidence="9">The sequence shown here is derived from an EMBL/GenBank/DDBJ whole genome shotgun (WGS) entry which is preliminary data.</text>
</comment>
<dbReference type="InterPro" id="IPR019734">
    <property type="entry name" value="TPR_rpt"/>
</dbReference>